<dbReference type="AlphaFoldDB" id="A0A180G3L7"/>
<sequence length="881" mass="96006">MSYVHCQHTSADTPPCRCPVWEPSADDESASKLACDTCGHREEWHFPLVENEEDSEIERCKSSWPNGQPCTCPTWVASEEPAKNPGCALCGHKKGWHRPTITRASSTQGAPAKIQPLPSSVDVFKLQESNWHARAQSCGTGSADDSLRVRSCSANSWAPGTKSSSASHQAPSDPSGVGFNSFFIPDSPATSSHSSVWSSAVPLPTGQTPPVQAQLAAEHMRFILSELDDEEDESTDPDTSFANNISSPNSHSRGDSGARSVYNHDRSFSRASQSSLYSFEGPIANQQWSRGGNSPSPSFKPFDTQSIRSNSSFASQAMPRASADHNSCSGSMSFSSLAGSAYSSSPARTTTQPKDYNIRLNELDLTGGSSTPASSQLRPPSATPLLAQTTSETFVEELPVDRPKHPSEERTGRFAAKPTDIASNTPLDDEDGSVAKVKPFQSNIQSIVCEEIRVLDQHTETTGTLKPVSIPEQLRHNPNQSRKEKVESYKTKDQAISLSISPSPSLTTFFPGDYLDVTIRLNNNTTDQEIVSPLEFEQQLAKWKNITFQLSGTVTQNGTTEHEIFNLSQTVHLSEQRQQNANKTGWQFKLKIPTHTNCSCGPGHLPLPSSCSNSVGHVSYHLILKGKKKMFLSKASTSAESNLFVGLKLKSNLSDPRQHLLTFPESVRPLSSWIGLNGGHKAAITNTLLTYQVEFLSSNTLRIIYEVDLQLSPDSELSALNMRLFEEVSSTLKVTITSLNQLMQSHAKTGSGYVNVGRENHDADFSVRDVRSKAMPTRSETTGLITWKTSGYLQMELFGPTEPGSSFGPTPKKCLMEQLRSYAAKADLPSSAKDIASQWILRASIQSVLLSQPLNIRGTLVDLQSTCAARAIVQGIPLTLR</sequence>
<feature type="region of interest" description="Disordered" evidence="1">
    <location>
        <begin position="228"/>
        <end position="261"/>
    </location>
</feature>
<feature type="region of interest" description="Disordered" evidence="1">
    <location>
        <begin position="463"/>
        <end position="489"/>
    </location>
</feature>
<evidence type="ECO:0000313" key="4">
    <source>
        <dbReference type="Proteomes" id="UP000005240"/>
    </source>
</evidence>
<protein>
    <submittedName>
        <fullName evidence="2 3">Uncharacterized protein</fullName>
    </submittedName>
</protein>
<evidence type="ECO:0000313" key="3">
    <source>
        <dbReference type="EnsemblFungi" id="PTTG_09233-t43_1-p1"/>
    </source>
</evidence>
<reference evidence="2" key="2">
    <citation type="submission" date="2016-05" db="EMBL/GenBank/DDBJ databases">
        <title>Comparative analysis highlights variable genome content of wheat rusts and divergence of the mating loci.</title>
        <authorList>
            <person name="Cuomo C.A."/>
            <person name="Bakkeren G."/>
            <person name="Szabo L."/>
            <person name="Khalil H."/>
            <person name="Joly D."/>
            <person name="Goldberg J."/>
            <person name="Young S."/>
            <person name="Zeng Q."/>
            <person name="Fellers J."/>
        </authorList>
    </citation>
    <scope>NUCLEOTIDE SEQUENCE [LARGE SCALE GENOMIC DNA]</scope>
    <source>
        <strain evidence="2">1-1 BBBD Race 1</strain>
    </source>
</reference>
<dbReference type="VEuPathDB" id="FungiDB:PTTG_09233"/>
<feature type="region of interest" description="Disordered" evidence="1">
    <location>
        <begin position="364"/>
        <end position="383"/>
    </location>
</feature>
<feature type="compositionally biased region" description="Polar residues" evidence="1">
    <location>
        <begin position="241"/>
        <end position="251"/>
    </location>
</feature>
<gene>
    <name evidence="2" type="ORF">PTTG_09233</name>
</gene>
<dbReference type="OrthoDB" id="2497666at2759"/>
<reference evidence="3 4" key="3">
    <citation type="journal article" date="2017" name="G3 (Bethesda)">
        <title>Comparative analysis highlights variable genome content of wheat rusts and divergence of the mating loci.</title>
        <authorList>
            <person name="Cuomo C.A."/>
            <person name="Bakkeren G."/>
            <person name="Khalil H.B."/>
            <person name="Panwar V."/>
            <person name="Joly D."/>
            <person name="Linning R."/>
            <person name="Sakthikumar S."/>
            <person name="Song X."/>
            <person name="Adiconis X."/>
            <person name="Fan L."/>
            <person name="Goldberg J.M."/>
            <person name="Levin J.Z."/>
            <person name="Young S."/>
            <person name="Zeng Q."/>
            <person name="Anikster Y."/>
            <person name="Bruce M."/>
            <person name="Wang M."/>
            <person name="Yin C."/>
            <person name="McCallum B."/>
            <person name="Szabo L.J."/>
            <person name="Hulbert S."/>
            <person name="Chen X."/>
            <person name="Fellers J.P."/>
        </authorList>
    </citation>
    <scope>NUCLEOTIDE SEQUENCE</scope>
    <source>
        <strain evidence="3">isolate 1-1 / race 1 (BBBD)</strain>
        <strain evidence="4">Isolate 1-1 / race 1 (BBBD)</strain>
    </source>
</reference>
<reference evidence="2" key="1">
    <citation type="submission" date="2009-11" db="EMBL/GenBank/DDBJ databases">
        <authorList>
            <consortium name="The Broad Institute Genome Sequencing Platform"/>
            <person name="Ward D."/>
            <person name="Feldgarden M."/>
            <person name="Earl A."/>
            <person name="Young S.K."/>
            <person name="Zeng Q."/>
            <person name="Koehrsen M."/>
            <person name="Alvarado L."/>
            <person name="Berlin A."/>
            <person name="Bochicchio J."/>
            <person name="Borenstein D."/>
            <person name="Chapman S.B."/>
            <person name="Chen Z."/>
            <person name="Engels R."/>
            <person name="Freedman E."/>
            <person name="Gellesch M."/>
            <person name="Goldberg J."/>
            <person name="Griggs A."/>
            <person name="Gujja S."/>
            <person name="Heilman E."/>
            <person name="Heiman D."/>
            <person name="Hepburn T."/>
            <person name="Howarth C."/>
            <person name="Jen D."/>
            <person name="Larson L."/>
            <person name="Lewis B."/>
            <person name="Mehta T."/>
            <person name="Park D."/>
            <person name="Pearson M."/>
            <person name="Roberts A."/>
            <person name="Saif S."/>
            <person name="Shea T."/>
            <person name="Shenoy N."/>
            <person name="Sisk P."/>
            <person name="Stolte C."/>
            <person name="Sykes S."/>
            <person name="Thomson T."/>
            <person name="Walk T."/>
            <person name="White J."/>
            <person name="Yandava C."/>
            <person name="Izard J."/>
            <person name="Baranova O.V."/>
            <person name="Blanton J.M."/>
            <person name="Tanner A.C."/>
            <person name="Dewhirst F.E."/>
            <person name="Haas B."/>
            <person name="Nusbaum C."/>
            <person name="Birren B."/>
        </authorList>
    </citation>
    <scope>NUCLEOTIDE SEQUENCE [LARGE SCALE GENOMIC DNA]</scope>
    <source>
        <strain evidence="2">1-1 BBBD Race 1</strain>
    </source>
</reference>
<feature type="compositionally biased region" description="Basic and acidic residues" evidence="1">
    <location>
        <begin position="252"/>
        <end position="261"/>
    </location>
</feature>
<feature type="compositionally biased region" description="Basic and acidic residues" evidence="1">
    <location>
        <begin position="399"/>
        <end position="412"/>
    </location>
</feature>
<dbReference type="Proteomes" id="UP000005240">
    <property type="component" value="Unassembled WGS sequence"/>
</dbReference>
<evidence type="ECO:0000256" key="1">
    <source>
        <dbReference type="SAM" id="MobiDB-lite"/>
    </source>
</evidence>
<organism evidence="2">
    <name type="scientific">Puccinia triticina (isolate 1-1 / race 1 (BBBD))</name>
    <name type="common">Brown leaf rust fungus</name>
    <dbReference type="NCBI Taxonomy" id="630390"/>
    <lineage>
        <taxon>Eukaryota</taxon>
        <taxon>Fungi</taxon>
        <taxon>Dikarya</taxon>
        <taxon>Basidiomycota</taxon>
        <taxon>Pucciniomycotina</taxon>
        <taxon>Pucciniomycetes</taxon>
        <taxon>Pucciniales</taxon>
        <taxon>Pucciniaceae</taxon>
        <taxon>Puccinia</taxon>
    </lineage>
</organism>
<reference evidence="3" key="4">
    <citation type="submission" date="2025-05" db="UniProtKB">
        <authorList>
            <consortium name="EnsemblFungi"/>
        </authorList>
    </citation>
    <scope>IDENTIFICATION</scope>
    <source>
        <strain evidence="3">isolate 1-1 / race 1 (BBBD)</strain>
    </source>
</reference>
<accession>A0A180G3L7</accession>
<feature type="compositionally biased region" description="Polar residues" evidence="1">
    <location>
        <begin position="154"/>
        <end position="172"/>
    </location>
</feature>
<feature type="region of interest" description="Disordered" evidence="1">
    <location>
        <begin position="286"/>
        <end position="330"/>
    </location>
</feature>
<feature type="compositionally biased region" description="Polar residues" evidence="1">
    <location>
        <begin position="367"/>
        <end position="378"/>
    </location>
</feature>
<feature type="region of interest" description="Disordered" evidence="1">
    <location>
        <begin position="154"/>
        <end position="174"/>
    </location>
</feature>
<proteinExistence type="predicted"/>
<keyword evidence="4" id="KW-1185">Reference proteome</keyword>
<dbReference type="EMBL" id="ADAS02000516">
    <property type="protein sequence ID" value="OAV87234.1"/>
    <property type="molecule type" value="Genomic_DNA"/>
</dbReference>
<name>A0A180G3L7_PUCT1</name>
<evidence type="ECO:0000313" key="2">
    <source>
        <dbReference type="EMBL" id="OAV87234.1"/>
    </source>
</evidence>
<feature type="region of interest" description="Disordered" evidence="1">
    <location>
        <begin position="396"/>
        <end position="433"/>
    </location>
</feature>
<feature type="compositionally biased region" description="Polar residues" evidence="1">
    <location>
        <begin position="286"/>
        <end position="315"/>
    </location>
</feature>
<dbReference type="EnsemblFungi" id="PTTG_09233-t43_1">
    <property type="protein sequence ID" value="PTTG_09233-t43_1-p1"/>
    <property type="gene ID" value="PTTG_09233"/>
</dbReference>